<dbReference type="Proteomes" id="UP001152320">
    <property type="component" value="Chromosome 10"/>
</dbReference>
<feature type="chain" id="PRO_5040175757" description="Secreted protein" evidence="1">
    <location>
        <begin position="26"/>
        <end position="138"/>
    </location>
</feature>
<organism evidence="2 3">
    <name type="scientific">Holothuria leucospilota</name>
    <name type="common">Black long sea cucumber</name>
    <name type="synonym">Mertensiothuria leucospilota</name>
    <dbReference type="NCBI Taxonomy" id="206669"/>
    <lineage>
        <taxon>Eukaryota</taxon>
        <taxon>Metazoa</taxon>
        <taxon>Echinodermata</taxon>
        <taxon>Eleutherozoa</taxon>
        <taxon>Echinozoa</taxon>
        <taxon>Holothuroidea</taxon>
        <taxon>Aspidochirotacea</taxon>
        <taxon>Aspidochirotida</taxon>
        <taxon>Holothuriidae</taxon>
        <taxon>Holothuria</taxon>
    </lineage>
</organism>
<gene>
    <name evidence="2" type="ORF">HOLleu_20887</name>
</gene>
<sequence>MHLHVITRVTLLVVCMYMCIAAVSSVPIDLTDYLTRGTVYFPPRDRRDAEDGSDDYDTRGTVWFPSRKRRSSPFPGFGDYFTRGTVYLPSRDRRNYVPVEPGMMDHMCVIKPSFYCMCTANGYVSFCENHTSSYFTGK</sequence>
<comment type="caution">
    <text evidence="2">The sequence shown here is derived from an EMBL/GenBank/DDBJ whole genome shotgun (WGS) entry which is preliminary data.</text>
</comment>
<feature type="signal peptide" evidence="1">
    <location>
        <begin position="1"/>
        <end position="25"/>
    </location>
</feature>
<evidence type="ECO:0000256" key="1">
    <source>
        <dbReference type="SAM" id="SignalP"/>
    </source>
</evidence>
<evidence type="ECO:0000313" key="2">
    <source>
        <dbReference type="EMBL" id="KAJ8034163.1"/>
    </source>
</evidence>
<proteinExistence type="predicted"/>
<keyword evidence="3" id="KW-1185">Reference proteome</keyword>
<evidence type="ECO:0000313" key="3">
    <source>
        <dbReference type="Proteomes" id="UP001152320"/>
    </source>
</evidence>
<dbReference type="AlphaFoldDB" id="A0A9Q1BWX0"/>
<name>A0A9Q1BWX0_HOLLE</name>
<evidence type="ECO:0008006" key="4">
    <source>
        <dbReference type="Google" id="ProtNLM"/>
    </source>
</evidence>
<dbReference type="EMBL" id="JAIZAY010000010">
    <property type="protein sequence ID" value="KAJ8034163.1"/>
    <property type="molecule type" value="Genomic_DNA"/>
</dbReference>
<reference evidence="2" key="1">
    <citation type="submission" date="2021-10" db="EMBL/GenBank/DDBJ databases">
        <title>Tropical sea cucumber genome reveals ecological adaptation and Cuvierian tubules defense mechanism.</title>
        <authorList>
            <person name="Chen T."/>
        </authorList>
    </citation>
    <scope>NUCLEOTIDE SEQUENCE</scope>
    <source>
        <strain evidence="2">Nanhai2018</strain>
        <tissue evidence="2">Muscle</tissue>
    </source>
</reference>
<accession>A0A9Q1BWX0</accession>
<protein>
    <recommendedName>
        <fullName evidence="4">Secreted protein</fullName>
    </recommendedName>
</protein>
<keyword evidence="1" id="KW-0732">Signal</keyword>